<proteinExistence type="predicted"/>
<dbReference type="AlphaFoldDB" id="A0A1Y2EZQ5"/>
<dbReference type="GO" id="GO:0008270">
    <property type="term" value="F:zinc ion binding"/>
    <property type="evidence" value="ECO:0007669"/>
    <property type="project" value="UniProtKB-KW"/>
</dbReference>
<organism evidence="5 6">
    <name type="scientific">Neocallimastix californiae</name>
    <dbReference type="NCBI Taxonomy" id="1754190"/>
    <lineage>
        <taxon>Eukaryota</taxon>
        <taxon>Fungi</taxon>
        <taxon>Fungi incertae sedis</taxon>
        <taxon>Chytridiomycota</taxon>
        <taxon>Chytridiomycota incertae sedis</taxon>
        <taxon>Neocallimastigomycetes</taxon>
        <taxon>Neocallimastigales</taxon>
        <taxon>Neocallimastigaceae</taxon>
        <taxon>Neocallimastix</taxon>
    </lineage>
</organism>
<dbReference type="EMBL" id="MCOG01000020">
    <property type="protein sequence ID" value="ORY77063.1"/>
    <property type="molecule type" value="Genomic_DNA"/>
</dbReference>
<evidence type="ECO:0000256" key="3">
    <source>
        <dbReference type="ARBA" id="ARBA00022833"/>
    </source>
</evidence>
<keyword evidence="1" id="KW-0479">Metal-binding</keyword>
<dbReference type="Proteomes" id="UP000193920">
    <property type="component" value="Unassembled WGS sequence"/>
</dbReference>
<dbReference type="Pfam" id="PF04500">
    <property type="entry name" value="FLYWCH"/>
    <property type="match status" value="1"/>
</dbReference>
<name>A0A1Y2EZQ5_9FUNG</name>
<protein>
    <recommendedName>
        <fullName evidence="4">FLYWCH-type domain-containing protein</fullName>
    </recommendedName>
</protein>
<gene>
    <name evidence="5" type="ORF">LY90DRAFT_501444</name>
</gene>
<reference evidence="5 6" key="1">
    <citation type="submission" date="2016-08" db="EMBL/GenBank/DDBJ databases">
        <title>A Parts List for Fungal Cellulosomes Revealed by Comparative Genomics.</title>
        <authorList>
            <consortium name="DOE Joint Genome Institute"/>
            <person name="Haitjema C.H."/>
            <person name="Gilmore S.P."/>
            <person name="Henske J.K."/>
            <person name="Solomon K.V."/>
            <person name="De Groot R."/>
            <person name="Kuo A."/>
            <person name="Mondo S.J."/>
            <person name="Salamov A.A."/>
            <person name="Labutti K."/>
            <person name="Zhao Z."/>
            <person name="Chiniquy J."/>
            <person name="Barry K."/>
            <person name="Brewer H.M."/>
            <person name="Purvine S.O."/>
            <person name="Wright A.T."/>
            <person name="Boxma B."/>
            <person name="Van Alen T."/>
            <person name="Hackstein J.H."/>
            <person name="Baker S.E."/>
            <person name="Grigoriev I.V."/>
            <person name="O'Malley M.A."/>
        </authorList>
    </citation>
    <scope>NUCLEOTIDE SEQUENCE [LARGE SCALE GENOMIC DNA]</scope>
    <source>
        <strain evidence="5 6">G1</strain>
    </source>
</reference>
<evidence type="ECO:0000256" key="2">
    <source>
        <dbReference type="ARBA" id="ARBA00022771"/>
    </source>
</evidence>
<dbReference type="InterPro" id="IPR007588">
    <property type="entry name" value="Znf_FLYWCH"/>
</dbReference>
<evidence type="ECO:0000256" key="1">
    <source>
        <dbReference type="ARBA" id="ARBA00022723"/>
    </source>
</evidence>
<keyword evidence="6" id="KW-1185">Reference proteome</keyword>
<comment type="caution">
    <text evidence="5">The sequence shown here is derived from an EMBL/GenBank/DDBJ whole genome shotgun (WGS) entry which is preliminary data.</text>
</comment>
<accession>A0A1Y2EZQ5</accession>
<evidence type="ECO:0000313" key="6">
    <source>
        <dbReference type="Proteomes" id="UP000193920"/>
    </source>
</evidence>
<keyword evidence="3" id="KW-0862">Zinc</keyword>
<dbReference type="Gene3D" id="2.20.25.240">
    <property type="match status" value="1"/>
</dbReference>
<keyword evidence="2" id="KW-0863">Zinc-finger</keyword>
<dbReference type="OrthoDB" id="10029846at2759"/>
<evidence type="ECO:0000313" key="5">
    <source>
        <dbReference type="EMBL" id="ORY77063.1"/>
    </source>
</evidence>
<sequence>MEENIRIEISETNRGKKQIIINRKYKFNFSIEKKDNSKEYKCTEYKTSNKCKSFIILNDKMEILEYESLHNLLEKEYESSKSMVKHKIKETIRKSPFSLDIIPKRIFNKISQDMRLICPEFNYIRIQIIRSQNKQLPPDITTFEEIPEESKYYKKKKRKW</sequence>
<feature type="domain" description="FLYWCH-type" evidence="4">
    <location>
        <begin position="11"/>
        <end position="71"/>
    </location>
</feature>
<evidence type="ECO:0000259" key="4">
    <source>
        <dbReference type="Pfam" id="PF04500"/>
    </source>
</evidence>